<feature type="non-terminal residue" evidence="2">
    <location>
        <position position="61"/>
    </location>
</feature>
<reference evidence="3" key="2">
    <citation type="submission" date="2015-01" db="EMBL/GenBank/DDBJ databases">
        <title>Evolutionary Origins and Diversification of the Mycorrhizal Mutualists.</title>
        <authorList>
            <consortium name="DOE Joint Genome Institute"/>
            <consortium name="Mycorrhizal Genomics Consortium"/>
            <person name="Kohler A."/>
            <person name="Kuo A."/>
            <person name="Nagy L.G."/>
            <person name="Floudas D."/>
            <person name="Copeland A."/>
            <person name="Barry K.W."/>
            <person name="Cichocki N."/>
            <person name="Veneault-Fourrey C."/>
            <person name="LaButti K."/>
            <person name="Lindquist E.A."/>
            <person name="Lipzen A."/>
            <person name="Lundell T."/>
            <person name="Morin E."/>
            <person name="Murat C."/>
            <person name="Riley R."/>
            <person name="Ohm R."/>
            <person name="Sun H."/>
            <person name="Tunlid A."/>
            <person name="Henrissat B."/>
            <person name="Grigoriev I.V."/>
            <person name="Hibbett D.S."/>
            <person name="Martin F."/>
        </authorList>
    </citation>
    <scope>NUCLEOTIDE SEQUENCE [LARGE SCALE GENOMIC DNA]</scope>
    <source>
        <strain evidence="3">Marx 270</strain>
    </source>
</reference>
<dbReference type="InParanoid" id="A0A0C3JGM0"/>
<name>A0A0C3JGM0_PISTI</name>
<keyword evidence="3" id="KW-1185">Reference proteome</keyword>
<dbReference type="AlphaFoldDB" id="A0A0C3JGM0"/>
<keyword evidence="1" id="KW-0732">Signal</keyword>
<organism evidence="2 3">
    <name type="scientific">Pisolithus tinctorius Marx 270</name>
    <dbReference type="NCBI Taxonomy" id="870435"/>
    <lineage>
        <taxon>Eukaryota</taxon>
        <taxon>Fungi</taxon>
        <taxon>Dikarya</taxon>
        <taxon>Basidiomycota</taxon>
        <taxon>Agaricomycotina</taxon>
        <taxon>Agaricomycetes</taxon>
        <taxon>Agaricomycetidae</taxon>
        <taxon>Boletales</taxon>
        <taxon>Sclerodermatineae</taxon>
        <taxon>Pisolithaceae</taxon>
        <taxon>Pisolithus</taxon>
    </lineage>
</organism>
<evidence type="ECO:0000313" key="2">
    <source>
        <dbReference type="EMBL" id="KIN96751.1"/>
    </source>
</evidence>
<accession>A0A0C3JGM0</accession>
<evidence type="ECO:0000256" key="1">
    <source>
        <dbReference type="SAM" id="SignalP"/>
    </source>
</evidence>
<dbReference type="Proteomes" id="UP000054217">
    <property type="component" value="Unassembled WGS sequence"/>
</dbReference>
<proteinExistence type="predicted"/>
<sequence>MRELRTNSLTILAVFLVSLCGMSMIPETHNRPESLMLVAHTSRILSHTLQTYLVPPYTSHR</sequence>
<protein>
    <submittedName>
        <fullName evidence="2">Uncharacterized protein</fullName>
    </submittedName>
</protein>
<evidence type="ECO:0000313" key="3">
    <source>
        <dbReference type="Proteomes" id="UP000054217"/>
    </source>
</evidence>
<feature type="signal peptide" evidence="1">
    <location>
        <begin position="1"/>
        <end position="30"/>
    </location>
</feature>
<reference evidence="2 3" key="1">
    <citation type="submission" date="2014-04" db="EMBL/GenBank/DDBJ databases">
        <authorList>
            <consortium name="DOE Joint Genome Institute"/>
            <person name="Kuo A."/>
            <person name="Kohler A."/>
            <person name="Costa M.D."/>
            <person name="Nagy L.G."/>
            <person name="Floudas D."/>
            <person name="Copeland A."/>
            <person name="Barry K.W."/>
            <person name="Cichocki N."/>
            <person name="Veneault-Fourrey C."/>
            <person name="LaButti K."/>
            <person name="Lindquist E.A."/>
            <person name="Lipzen A."/>
            <person name="Lundell T."/>
            <person name="Morin E."/>
            <person name="Murat C."/>
            <person name="Sun H."/>
            <person name="Tunlid A."/>
            <person name="Henrissat B."/>
            <person name="Grigoriev I.V."/>
            <person name="Hibbett D.S."/>
            <person name="Martin F."/>
            <person name="Nordberg H.P."/>
            <person name="Cantor M.N."/>
            <person name="Hua S.X."/>
        </authorList>
    </citation>
    <scope>NUCLEOTIDE SEQUENCE [LARGE SCALE GENOMIC DNA]</scope>
    <source>
        <strain evidence="2 3">Marx 270</strain>
    </source>
</reference>
<dbReference type="EMBL" id="KN832041">
    <property type="protein sequence ID" value="KIN96751.1"/>
    <property type="molecule type" value="Genomic_DNA"/>
</dbReference>
<gene>
    <name evidence="2" type="ORF">M404DRAFT_32984</name>
</gene>
<dbReference type="HOGENOM" id="CLU_2929105_0_0_1"/>
<feature type="chain" id="PRO_5002166184" evidence="1">
    <location>
        <begin position="31"/>
        <end position="61"/>
    </location>
</feature>